<dbReference type="GO" id="GO:0016874">
    <property type="term" value="F:ligase activity"/>
    <property type="evidence" value="ECO:0007669"/>
    <property type="project" value="UniProtKB-KW"/>
</dbReference>
<dbReference type="InterPro" id="IPR013083">
    <property type="entry name" value="Znf_RING/FYVE/PHD"/>
</dbReference>
<keyword evidence="9" id="KW-0862">Zinc</keyword>
<dbReference type="Pfam" id="PF11789">
    <property type="entry name" value="zf-Nse"/>
    <property type="match status" value="1"/>
</dbReference>
<keyword evidence="10" id="KW-0539">Nucleus</keyword>
<evidence type="ECO:0000313" key="15">
    <source>
        <dbReference type="EMBL" id="OXA56300.1"/>
    </source>
</evidence>
<dbReference type="GO" id="GO:0005634">
    <property type="term" value="C:nucleus"/>
    <property type="evidence" value="ECO:0007669"/>
    <property type="project" value="UniProtKB-SubCell"/>
</dbReference>
<feature type="region of interest" description="Disordered" evidence="13">
    <location>
        <begin position="258"/>
        <end position="278"/>
    </location>
</feature>
<sequence>MDPPRFTSTSTSTQDLGSQRTMTSTGVGSGQARIRTCSRFVSTWDDDKDFEFDHPPNFKLGGDKNVENDDDEEVEATDNLLGRLRRGMNIIETHARETMAECPSAESSLDMEERLEKSTLRMLKAEKSFVNTARIIAGVVDDFAGEYETPDDAKKSSEPHENSEDHVILFRDDMLKSSSIAPFRERMNQIFDERMTSFQDGLTDDVLKVDKRFKNLQRQIRYGKKDAERSKCTDALDDLPGGGGDVPDFQNFEEFQDDRRTAESEEDDDYDDAILPTMDPLSREPIKTAVTNKFCHHVYDLESITGLIRDNSEAKCPVEGCKNEVALKFADLIVQPKLTEQIRTKNDKLYGRSYNHTHLINHLISL</sequence>
<dbReference type="InterPro" id="IPR026846">
    <property type="entry name" value="Nse2(Mms21)"/>
</dbReference>
<comment type="caution">
    <text evidence="15">The sequence shown here is derived from an EMBL/GenBank/DDBJ whole genome shotgun (WGS) entry which is preliminary data.</text>
</comment>
<name>A0A226EG44_FOLCA</name>
<evidence type="ECO:0000256" key="5">
    <source>
        <dbReference type="ARBA" id="ARBA00022679"/>
    </source>
</evidence>
<comment type="similarity">
    <text evidence="3">Belongs to the NSE2 family.</text>
</comment>
<proteinExistence type="inferred from homology"/>
<dbReference type="GO" id="GO:0016925">
    <property type="term" value="P:protein sumoylation"/>
    <property type="evidence" value="ECO:0007669"/>
    <property type="project" value="UniProtKB-UniPathway"/>
</dbReference>
<keyword evidence="7" id="KW-0863">Zinc-finger</keyword>
<dbReference type="PANTHER" id="PTHR21330">
    <property type="entry name" value="E3 SUMO-PROTEIN LIGASE NSE2"/>
    <property type="match status" value="1"/>
</dbReference>
<protein>
    <recommendedName>
        <fullName evidence="4">E3 SUMO-protein ligase NSE2</fullName>
    </recommendedName>
    <alternativeName>
        <fullName evidence="11">E3 SUMO-protein transferase NSE2</fullName>
    </alternativeName>
    <alternativeName>
        <fullName evidence="12">Non-structural maintenance of chromosomes element 2 homolog</fullName>
    </alternativeName>
</protein>
<evidence type="ECO:0000256" key="13">
    <source>
        <dbReference type="SAM" id="MobiDB-lite"/>
    </source>
</evidence>
<dbReference type="STRING" id="158441.A0A226EG44"/>
<evidence type="ECO:0000256" key="8">
    <source>
        <dbReference type="ARBA" id="ARBA00022786"/>
    </source>
</evidence>
<evidence type="ECO:0000256" key="11">
    <source>
        <dbReference type="ARBA" id="ARBA00031731"/>
    </source>
</evidence>
<keyword evidence="8" id="KW-0833">Ubl conjugation pathway</keyword>
<dbReference type="GO" id="GO:0030915">
    <property type="term" value="C:Smc5-Smc6 complex"/>
    <property type="evidence" value="ECO:0007669"/>
    <property type="project" value="InterPro"/>
</dbReference>
<dbReference type="GO" id="GO:0008270">
    <property type="term" value="F:zinc ion binding"/>
    <property type="evidence" value="ECO:0007669"/>
    <property type="project" value="UniProtKB-KW"/>
</dbReference>
<dbReference type="OrthoDB" id="26899at2759"/>
<evidence type="ECO:0000256" key="3">
    <source>
        <dbReference type="ARBA" id="ARBA00008212"/>
    </source>
</evidence>
<dbReference type="AlphaFoldDB" id="A0A226EG44"/>
<dbReference type="EMBL" id="LNIX01000004">
    <property type="protein sequence ID" value="OXA56300.1"/>
    <property type="molecule type" value="Genomic_DNA"/>
</dbReference>
<dbReference type="OMA" id="RTSEMEM"/>
<accession>A0A226EG44</accession>
<evidence type="ECO:0000256" key="12">
    <source>
        <dbReference type="ARBA" id="ARBA00032533"/>
    </source>
</evidence>
<dbReference type="UniPathway" id="UPA00886"/>
<feature type="region of interest" description="Disordered" evidence="13">
    <location>
        <begin position="1"/>
        <end position="32"/>
    </location>
</feature>
<gene>
    <name evidence="15" type="ORF">Fcan01_08587</name>
</gene>
<dbReference type="GO" id="GO:0000724">
    <property type="term" value="P:double-strand break repair via homologous recombination"/>
    <property type="evidence" value="ECO:0007669"/>
    <property type="project" value="InterPro"/>
</dbReference>
<comment type="pathway">
    <text evidence="2">Protein modification; protein sumoylation.</text>
</comment>
<dbReference type="InterPro" id="IPR004181">
    <property type="entry name" value="Znf_MIZ"/>
</dbReference>
<evidence type="ECO:0000256" key="4">
    <source>
        <dbReference type="ARBA" id="ARBA00020923"/>
    </source>
</evidence>
<dbReference type="PANTHER" id="PTHR21330:SF1">
    <property type="entry name" value="E3 SUMO-PROTEIN LIGASE NSE2"/>
    <property type="match status" value="1"/>
</dbReference>
<organism evidence="15 16">
    <name type="scientific">Folsomia candida</name>
    <name type="common">Springtail</name>
    <dbReference type="NCBI Taxonomy" id="158441"/>
    <lineage>
        <taxon>Eukaryota</taxon>
        <taxon>Metazoa</taxon>
        <taxon>Ecdysozoa</taxon>
        <taxon>Arthropoda</taxon>
        <taxon>Hexapoda</taxon>
        <taxon>Collembola</taxon>
        <taxon>Entomobryomorpha</taxon>
        <taxon>Isotomoidea</taxon>
        <taxon>Isotomidae</taxon>
        <taxon>Proisotominae</taxon>
        <taxon>Folsomia</taxon>
    </lineage>
</organism>
<evidence type="ECO:0000256" key="6">
    <source>
        <dbReference type="ARBA" id="ARBA00022723"/>
    </source>
</evidence>
<dbReference type="Proteomes" id="UP000198287">
    <property type="component" value="Unassembled WGS sequence"/>
</dbReference>
<keyword evidence="5" id="KW-0808">Transferase</keyword>
<evidence type="ECO:0000256" key="9">
    <source>
        <dbReference type="ARBA" id="ARBA00022833"/>
    </source>
</evidence>
<evidence type="ECO:0000256" key="10">
    <source>
        <dbReference type="ARBA" id="ARBA00023242"/>
    </source>
</evidence>
<dbReference type="GO" id="GO:0061665">
    <property type="term" value="F:SUMO ligase activity"/>
    <property type="evidence" value="ECO:0007669"/>
    <property type="project" value="TreeGrafter"/>
</dbReference>
<comment type="subcellular location">
    <subcellularLocation>
        <location evidence="1">Nucleus</location>
    </subcellularLocation>
</comment>
<keyword evidence="16" id="KW-1185">Reference proteome</keyword>
<evidence type="ECO:0000313" key="16">
    <source>
        <dbReference type="Proteomes" id="UP000198287"/>
    </source>
</evidence>
<keyword evidence="15" id="KW-0436">Ligase</keyword>
<evidence type="ECO:0000256" key="2">
    <source>
        <dbReference type="ARBA" id="ARBA00004718"/>
    </source>
</evidence>
<feature type="domain" description="SP-RING-type" evidence="14">
    <location>
        <begin position="278"/>
        <end position="322"/>
    </location>
</feature>
<dbReference type="Gene3D" id="3.30.40.10">
    <property type="entry name" value="Zinc/RING finger domain, C3HC4 (zinc finger)"/>
    <property type="match status" value="1"/>
</dbReference>
<evidence type="ECO:0000256" key="7">
    <source>
        <dbReference type="ARBA" id="ARBA00022771"/>
    </source>
</evidence>
<reference evidence="15 16" key="1">
    <citation type="submission" date="2015-12" db="EMBL/GenBank/DDBJ databases">
        <title>The genome of Folsomia candida.</title>
        <authorList>
            <person name="Faddeeva A."/>
            <person name="Derks M.F."/>
            <person name="Anvar Y."/>
            <person name="Smit S."/>
            <person name="Van Straalen N."/>
            <person name="Roelofs D."/>
        </authorList>
    </citation>
    <scope>NUCLEOTIDE SEQUENCE [LARGE SCALE GENOMIC DNA]</scope>
    <source>
        <strain evidence="15 16">VU population</strain>
        <tissue evidence="15">Whole body</tissue>
    </source>
</reference>
<evidence type="ECO:0000256" key="1">
    <source>
        <dbReference type="ARBA" id="ARBA00004123"/>
    </source>
</evidence>
<keyword evidence="6" id="KW-0479">Metal-binding</keyword>
<feature type="compositionally biased region" description="Polar residues" evidence="13">
    <location>
        <begin position="1"/>
        <end position="26"/>
    </location>
</feature>
<evidence type="ECO:0000259" key="14">
    <source>
        <dbReference type="Pfam" id="PF11789"/>
    </source>
</evidence>